<evidence type="ECO:0000259" key="5">
    <source>
        <dbReference type="Pfam" id="PF00884"/>
    </source>
</evidence>
<evidence type="ECO:0000256" key="4">
    <source>
        <dbReference type="ARBA" id="ARBA00022837"/>
    </source>
</evidence>
<dbReference type="Gene3D" id="3.30.1120.10">
    <property type="match status" value="1"/>
</dbReference>
<dbReference type="GO" id="GO:0046872">
    <property type="term" value="F:metal ion binding"/>
    <property type="evidence" value="ECO:0007669"/>
    <property type="project" value="UniProtKB-KW"/>
</dbReference>
<evidence type="ECO:0000256" key="3">
    <source>
        <dbReference type="ARBA" id="ARBA00022801"/>
    </source>
</evidence>
<dbReference type="InterPro" id="IPR050738">
    <property type="entry name" value="Sulfatase"/>
</dbReference>
<evidence type="ECO:0000256" key="1">
    <source>
        <dbReference type="ARBA" id="ARBA00008779"/>
    </source>
</evidence>
<dbReference type="KEGG" id="gfm:Enr17x_31240"/>
<accession>A0A518ID87</accession>
<keyword evidence="4" id="KW-0106">Calcium</keyword>
<dbReference type="SUPFAM" id="SSF53649">
    <property type="entry name" value="Alkaline phosphatase-like"/>
    <property type="match status" value="1"/>
</dbReference>
<dbReference type="Gene3D" id="3.40.720.10">
    <property type="entry name" value="Alkaline Phosphatase, subunit A"/>
    <property type="match status" value="1"/>
</dbReference>
<keyword evidence="7" id="KW-1185">Reference proteome</keyword>
<reference evidence="6 7" key="1">
    <citation type="submission" date="2019-03" db="EMBL/GenBank/DDBJ databases">
        <title>Deep-cultivation of Planctomycetes and their phenomic and genomic characterization uncovers novel biology.</title>
        <authorList>
            <person name="Wiegand S."/>
            <person name="Jogler M."/>
            <person name="Boedeker C."/>
            <person name="Pinto D."/>
            <person name="Vollmers J."/>
            <person name="Rivas-Marin E."/>
            <person name="Kohn T."/>
            <person name="Peeters S.H."/>
            <person name="Heuer A."/>
            <person name="Rast P."/>
            <person name="Oberbeckmann S."/>
            <person name="Bunk B."/>
            <person name="Jeske O."/>
            <person name="Meyerdierks A."/>
            <person name="Storesund J.E."/>
            <person name="Kallscheuer N."/>
            <person name="Luecker S."/>
            <person name="Lage O.M."/>
            <person name="Pohl T."/>
            <person name="Merkel B.J."/>
            <person name="Hornburger P."/>
            <person name="Mueller R.-W."/>
            <person name="Bruemmer F."/>
            <person name="Labrenz M."/>
            <person name="Spormann A.M."/>
            <person name="Op den Camp H."/>
            <person name="Overmann J."/>
            <person name="Amann R."/>
            <person name="Jetten M.S.M."/>
            <person name="Mascher T."/>
            <person name="Medema M.H."/>
            <person name="Devos D.P."/>
            <person name="Kaster A.-K."/>
            <person name="Ovreas L."/>
            <person name="Rohde M."/>
            <person name="Galperin M.Y."/>
            <person name="Jogler C."/>
        </authorList>
    </citation>
    <scope>NUCLEOTIDE SEQUENCE [LARGE SCALE GENOMIC DNA]</scope>
    <source>
        <strain evidence="6 7">Enr17</strain>
    </source>
</reference>
<proteinExistence type="inferred from homology"/>
<evidence type="ECO:0000313" key="7">
    <source>
        <dbReference type="Proteomes" id="UP000318313"/>
    </source>
</evidence>
<evidence type="ECO:0000256" key="2">
    <source>
        <dbReference type="ARBA" id="ARBA00022723"/>
    </source>
</evidence>
<dbReference type="InterPro" id="IPR000917">
    <property type="entry name" value="Sulfatase_N"/>
</dbReference>
<keyword evidence="2" id="KW-0479">Metal-binding</keyword>
<feature type="domain" description="Sulfatase N-terminal" evidence="5">
    <location>
        <begin position="33"/>
        <end position="347"/>
    </location>
</feature>
<dbReference type="RefSeq" id="WP_198000580.1">
    <property type="nucleotide sequence ID" value="NZ_CP037452.1"/>
</dbReference>
<protein>
    <submittedName>
        <fullName evidence="6">Arylsulfatase</fullName>
        <ecNumber evidence="6">3.1.6.1</ecNumber>
    </submittedName>
</protein>
<dbReference type="AlphaFoldDB" id="A0A518ID87"/>
<name>A0A518ID87_9PLAN</name>
<dbReference type="EC" id="3.1.6.1" evidence="6"/>
<comment type="similarity">
    <text evidence="1">Belongs to the sulfatase family.</text>
</comment>
<evidence type="ECO:0000313" key="6">
    <source>
        <dbReference type="EMBL" id="QDV51072.1"/>
    </source>
</evidence>
<dbReference type="Proteomes" id="UP000318313">
    <property type="component" value="Chromosome"/>
</dbReference>
<gene>
    <name evidence="6" type="primary">atsA_13</name>
    <name evidence="6" type="ORF">Enr17x_31240</name>
</gene>
<dbReference type="InterPro" id="IPR024607">
    <property type="entry name" value="Sulfatase_CS"/>
</dbReference>
<dbReference type="InterPro" id="IPR017850">
    <property type="entry name" value="Alkaline_phosphatase_core_sf"/>
</dbReference>
<dbReference type="PROSITE" id="PS00523">
    <property type="entry name" value="SULFATASE_1"/>
    <property type="match status" value="1"/>
</dbReference>
<keyword evidence="3 6" id="KW-0378">Hydrolase</keyword>
<dbReference type="PANTHER" id="PTHR42693">
    <property type="entry name" value="ARYLSULFATASE FAMILY MEMBER"/>
    <property type="match status" value="1"/>
</dbReference>
<dbReference type="PROSITE" id="PS00149">
    <property type="entry name" value="SULFATASE_2"/>
    <property type="match status" value="1"/>
</dbReference>
<dbReference type="PANTHER" id="PTHR42693:SF53">
    <property type="entry name" value="ENDO-4-O-SULFATASE"/>
    <property type="match status" value="1"/>
</dbReference>
<organism evidence="6 7">
    <name type="scientific">Gimesia fumaroli</name>
    <dbReference type="NCBI Taxonomy" id="2527976"/>
    <lineage>
        <taxon>Bacteria</taxon>
        <taxon>Pseudomonadati</taxon>
        <taxon>Planctomycetota</taxon>
        <taxon>Planctomycetia</taxon>
        <taxon>Planctomycetales</taxon>
        <taxon>Planctomycetaceae</taxon>
        <taxon>Gimesia</taxon>
    </lineage>
</organism>
<dbReference type="Pfam" id="PF00884">
    <property type="entry name" value="Sulfatase"/>
    <property type="match status" value="1"/>
</dbReference>
<sequence length="462" mass="51575">MRLTNMLKGIFFLFSVFLWTGSVIQAAEKSARPNVLVILVDDLGYGDLSSYGASDLKSPQIDQLISRGMKFTNFYANCPVCSPTRAALLTGRYQDLVGVPGVIRTHPENSWGYLLPTAITLADVFHQAGYYTGIIGKWHLGLESPNTPNERGFDHFHGFLGDMMDDYYQHRRHNVNYMRLNQKTIDPKGHATDLFTDWACEFLQQQASSQKPFFLYLAYNAPHTPIQPPEEWVEKVVRREPGIDPKRAKLVALIEHLDAGIGKVIQTLDQAGLSESTIIVFSSDNGGQLSVGANNGNLRDGKQSVYEGGLKVPTGVVWKNRIAPQSQSDFMAMSMDLFPTVCEAAGITVPAGLDAVSFLPILEGKSQTPLRRDWFFRRREGGTRYGGKTIEAVRSGDWKLLQNSPFAPLELYNLKLDPLEQNNLAGKNRNKFNQMSALLRAEIQRYGSVPWQKPISKTSPSE</sequence>
<dbReference type="GO" id="GO:0004065">
    <property type="term" value="F:arylsulfatase activity"/>
    <property type="evidence" value="ECO:0007669"/>
    <property type="project" value="UniProtKB-EC"/>
</dbReference>
<dbReference type="EMBL" id="CP037452">
    <property type="protein sequence ID" value="QDV51072.1"/>
    <property type="molecule type" value="Genomic_DNA"/>
</dbReference>